<reference evidence="2 3" key="1">
    <citation type="submission" date="2020-10" db="EMBL/GenBank/DDBJ databases">
        <title>Myceligenerans pegani sp. nov., an endophytic actinomycete isolated from Peganum harmala L. in Xinjiang, China.</title>
        <authorList>
            <person name="Xin L."/>
        </authorList>
    </citation>
    <scope>NUCLEOTIDE SEQUENCE [LARGE SCALE GENOMIC DNA]</scope>
    <source>
        <strain evidence="2 3">TRM65318</strain>
    </source>
</reference>
<dbReference type="RefSeq" id="WP_192864971.1">
    <property type="nucleotide sequence ID" value="NZ_JADAQT010000108.1"/>
</dbReference>
<keyword evidence="3" id="KW-1185">Reference proteome</keyword>
<comment type="caution">
    <text evidence="2">The sequence shown here is derived from an EMBL/GenBank/DDBJ whole genome shotgun (WGS) entry which is preliminary data.</text>
</comment>
<proteinExistence type="predicted"/>
<feature type="region of interest" description="Disordered" evidence="1">
    <location>
        <begin position="72"/>
        <end position="92"/>
    </location>
</feature>
<dbReference type="Proteomes" id="UP000625527">
    <property type="component" value="Unassembled WGS sequence"/>
</dbReference>
<feature type="region of interest" description="Disordered" evidence="1">
    <location>
        <begin position="1"/>
        <end position="27"/>
    </location>
</feature>
<gene>
    <name evidence="2" type="ORF">IHE71_22365</name>
</gene>
<evidence type="ECO:0000313" key="2">
    <source>
        <dbReference type="EMBL" id="MBE1878445.1"/>
    </source>
</evidence>
<evidence type="ECO:0000256" key="1">
    <source>
        <dbReference type="SAM" id="MobiDB-lite"/>
    </source>
</evidence>
<protein>
    <submittedName>
        <fullName evidence="2">Uncharacterized protein</fullName>
    </submittedName>
</protein>
<dbReference type="EMBL" id="JADAQT010000108">
    <property type="protein sequence ID" value="MBE1878445.1"/>
    <property type="molecule type" value="Genomic_DNA"/>
</dbReference>
<evidence type="ECO:0000313" key="3">
    <source>
        <dbReference type="Proteomes" id="UP000625527"/>
    </source>
</evidence>
<sequence length="92" mass="10317">MHHIEAANADDVRRAQQAGRSTTRLRVSDRMRQDMIADLPELGLSNWENGRLLGRAGVLTGSDLTTRRMYTHQRRPAPLTHPPAADQAFGTR</sequence>
<name>A0ABR9N449_9MICO</name>
<accession>A0ABR9N449</accession>
<organism evidence="2 3">
    <name type="scientific">Myceligenerans pegani</name>
    <dbReference type="NCBI Taxonomy" id="2776917"/>
    <lineage>
        <taxon>Bacteria</taxon>
        <taxon>Bacillati</taxon>
        <taxon>Actinomycetota</taxon>
        <taxon>Actinomycetes</taxon>
        <taxon>Micrococcales</taxon>
        <taxon>Promicromonosporaceae</taxon>
        <taxon>Myceligenerans</taxon>
    </lineage>
</organism>